<sequence length="455" mass="49083">MCTSEPSEVTAHGELSGEVAMGRGEMRRLLSPLGKMQLVELLVTLGDSIPAARREIYKVASQTRAHRRLYVKNLSYRTTTESLLQAFNQFGPIEEGVIVTDPFGRSKGYGFVTFRSADAARVAIQRPVDLDGRRLTVGLASDPLHMSLTSSSRAAGQQGESASSSARGAGPGRTAAGYDENHITMRKLFIRNLNTRTTNDSLRKAFEDQGDVEDASVLYDRYGKSKGFGFVTFVSSESASHVLLEPQRVIDGQMAFIHLAAERDIDQRRSSPQFRPDLSPHSQPVGRMDAPLGGTDRLSEHSFAESEGRMRGRMFTRRGRGSRQIGRFGRRMPGFHLEESADMQSAHSAPYAPYPPPVGGGHHRPGPPPDEQPTSYSPLPPEIFPGSGGRGGGGVGHPSSSRANGANDEPPAFERRGWVPPPPPSAAEMSGRPAMRGAAGAQTSASPPAPPPYED</sequence>
<feature type="compositionally biased region" description="Low complexity" evidence="3">
    <location>
        <begin position="437"/>
        <end position="446"/>
    </location>
</feature>
<gene>
    <name evidence="5" type="ORF">Vbra_17757</name>
</gene>
<accession>A0A0G4GGT4</accession>
<evidence type="ECO:0000313" key="6">
    <source>
        <dbReference type="Proteomes" id="UP000041254"/>
    </source>
</evidence>
<dbReference type="InterPro" id="IPR050886">
    <property type="entry name" value="RNA-binding_reg"/>
</dbReference>
<evidence type="ECO:0000313" key="5">
    <source>
        <dbReference type="EMBL" id="CEM28661.1"/>
    </source>
</evidence>
<dbReference type="GO" id="GO:0003723">
    <property type="term" value="F:RNA binding"/>
    <property type="evidence" value="ECO:0007669"/>
    <property type="project" value="UniProtKB-UniRule"/>
</dbReference>
<dbReference type="FunCoup" id="A0A0G4GGT4">
    <property type="interactions" value="5"/>
</dbReference>
<dbReference type="VEuPathDB" id="CryptoDB:Vbra_17757"/>
<evidence type="ECO:0000256" key="3">
    <source>
        <dbReference type="SAM" id="MobiDB-lite"/>
    </source>
</evidence>
<feature type="region of interest" description="Disordered" evidence="3">
    <location>
        <begin position="267"/>
        <end position="455"/>
    </location>
</feature>
<dbReference type="AlphaFoldDB" id="A0A0G4GGT4"/>
<feature type="compositionally biased region" description="Low complexity" evidence="3">
    <location>
        <begin position="150"/>
        <end position="177"/>
    </location>
</feature>
<evidence type="ECO:0000259" key="4">
    <source>
        <dbReference type="PROSITE" id="PS50102"/>
    </source>
</evidence>
<dbReference type="STRING" id="1169540.A0A0G4GGT4"/>
<organism evidence="5 6">
    <name type="scientific">Vitrella brassicaformis (strain CCMP3155)</name>
    <dbReference type="NCBI Taxonomy" id="1169540"/>
    <lineage>
        <taxon>Eukaryota</taxon>
        <taxon>Sar</taxon>
        <taxon>Alveolata</taxon>
        <taxon>Colpodellida</taxon>
        <taxon>Vitrellaceae</taxon>
        <taxon>Vitrella</taxon>
    </lineage>
</organism>
<dbReference type="PhylomeDB" id="A0A0G4GGT4"/>
<name>A0A0G4GGT4_VITBC</name>
<dbReference type="InterPro" id="IPR000504">
    <property type="entry name" value="RRM_dom"/>
</dbReference>
<dbReference type="SMART" id="SM00360">
    <property type="entry name" value="RRM"/>
    <property type="match status" value="2"/>
</dbReference>
<evidence type="ECO:0000256" key="2">
    <source>
        <dbReference type="PROSITE-ProRule" id="PRU00176"/>
    </source>
</evidence>
<dbReference type="InParanoid" id="A0A0G4GGT4"/>
<feature type="compositionally biased region" description="Gly residues" evidence="3">
    <location>
        <begin position="386"/>
        <end position="396"/>
    </location>
</feature>
<feature type="compositionally biased region" description="Basic and acidic residues" evidence="3">
    <location>
        <begin position="297"/>
        <end position="310"/>
    </location>
</feature>
<reference evidence="5 6" key="1">
    <citation type="submission" date="2014-11" db="EMBL/GenBank/DDBJ databases">
        <authorList>
            <person name="Zhu J."/>
            <person name="Qi W."/>
            <person name="Song R."/>
        </authorList>
    </citation>
    <scope>NUCLEOTIDE SEQUENCE [LARGE SCALE GENOMIC DNA]</scope>
</reference>
<dbReference type="OrthoDB" id="1875751at2759"/>
<feature type="domain" description="RRM" evidence="4">
    <location>
        <begin position="186"/>
        <end position="262"/>
    </location>
</feature>
<protein>
    <recommendedName>
        <fullName evidence="4">RRM domain-containing protein</fullName>
    </recommendedName>
</protein>
<feature type="region of interest" description="Disordered" evidence="3">
    <location>
        <begin position="148"/>
        <end position="177"/>
    </location>
</feature>
<dbReference type="InterPro" id="IPR012677">
    <property type="entry name" value="Nucleotide-bd_a/b_plait_sf"/>
</dbReference>
<dbReference type="PANTHER" id="PTHR48024">
    <property type="entry name" value="GEO13361P1-RELATED"/>
    <property type="match status" value="1"/>
</dbReference>
<feature type="compositionally biased region" description="Basic residues" evidence="3">
    <location>
        <begin position="311"/>
        <end position="321"/>
    </location>
</feature>
<dbReference type="Gene3D" id="3.30.70.330">
    <property type="match status" value="2"/>
</dbReference>
<dbReference type="SUPFAM" id="SSF54928">
    <property type="entry name" value="RNA-binding domain, RBD"/>
    <property type="match status" value="2"/>
</dbReference>
<dbReference type="Proteomes" id="UP000041254">
    <property type="component" value="Unassembled WGS sequence"/>
</dbReference>
<evidence type="ECO:0000256" key="1">
    <source>
        <dbReference type="ARBA" id="ARBA00022884"/>
    </source>
</evidence>
<dbReference type="InterPro" id="IPR035979">
    <property type="entry name" value="RBD_domain_sf"/>
</dbReference>
<keyword evidence="6" id="KW-1185">Reference proteome</keyword>
<keyword evidence="1 2" id="KW-0694">RNA-binding</keyword>
<dbReference type="EMBL" id="CDMY01000656">
    <property type="protein sequence ID" value="CEM28661.1"/>
    <property type="molecule type" value="Genomic_DNA"/>
</dbReference>
<dbReference type="Pfam" id="PF00076">
    <property type="entry name" value="RRM_1"/>
    <property type="match status" value="2"/>
</dbReference>
<dbReference type="PROSITE" id="PS50102">
    <property type="entry name" value="RRM"/>
    <property type="match status" value="2"/>
</dbReference>
<dbReference type="PANTHER" id="PTHR48024:SF56">
    <property type="entry name" value="HETEROGENEOUS NUCLEAR RIBONUCLEOPROTEIN A0"/>
    <property type="match status" value="1"/>
</dbReference>
<feature type="domain" description="RRM" evidence="4">
    <location>
        <begin position="67"/>
        <end position="151"/>
    </location>
</feature>
<proteinExistence type="predicted"/>